<sequence length="111" mass="13211">MQQKNLNENMKLILKLKKNTSVVPLVQPQIIDQQLQISNANLTESNTNLSDSLDIEYFVNDSKTADNYIKYLIFKISNFPESNFCWPYSNHSKKRKIELRYLHKNHYEKYP</sequence>
<organism evidence="1">
    <name type="scientific">Sipha flava</name>
    <name type="common">yellow sugarcane aphid</name>
    <dbReference type="NCBI Taxonomy" id="143950"/>
    <lineage>
        <taxon>Eukaryota</taxon>
        <taxon>Metazoa</taxon>
        <taxon>Ecdysozoa</taxon>
        <taxon>Arthropoda</taxon>
        <taxon>Hexapoda</taxon>
        <taxon>Insecta</taxon>
        <taxon>Pterygota</taxon>
        <taxon>Neoptera</taxon>
        <taxon>Paraneoptera</taxon>
        <taxon>Hemiptera</taxon>
        <taxon>Sternorrhyncha</taxon>
        <taxon>Aphidomorpha</taxon>
        <taxon>Aphidoidea</taxon>
        <taxon>Aphididae</taxon>
        <taxon>Sipha</taxon>
    </lineage>
</organism>
<reference evidence="1" key="1">
    <citation type="submission" date="2018-04" db="EMBL/GenBank/DDBJ databases">
        <title>Transcriptome assembly of Sipha flava.</title>
        <authorList>
            <person name="Scully E.D."/>
            <person name="Geib S.M."/>
            <person name="Palmer N.A."/>
            <person name="Koch K."/>
            <person name="Bradshaw J."/>
            <person name="Heng-Moss T."/>
            <person name="Sarath G."/>
        </authorList>
    </citation>
    <scope>NUCLEOTIDE SEQUENCE</scope>
</reference>
<gene>
    <name evidence="1" type="ORF">g.78305</name>
</gene>
<protein>
    <submittedName>
        <fullName evidence="1">Uncharacterized protein</fullName>
    </submittedName>
</protein>
<proteinExistence type="predicted"/>
<dbReference type="AlphaFoldDB" id="A0A2S2QVG4"/>
<evidence type="ECO:0000313" key="1">
    <source>
        <dbReference type="EMBL" id="MBY81725.1"/>
    </source>
</evidence>
<name>A0A2S2QVG4_9HEMI</name>
<dbReference type="EMBL" id="GGMS01012522">
    <property type="protein sequence ID" value="MBY81725.1"/>
    <property type="molecule type" value="Transcribed_RNA"/>
</dbReference>
<accession>A0A2S2QVG4</accession>